<organism evidence="1 2">
    <name type="scientific">Prorocentrum cordatum</name>
    <dbReference type="NCBI Taxonomy" id="2364126"/>
    <lineage>
        <taxon>Eukaryota</taxon>
        <taxon>Sar</taxon>
        <taxon>Alveolata</taxon>
        <taxon>Dinophyceae</taxon>
        <taxon>Prorocentrales</taxon>
        <taxon>Prorocentraceae</taxon>
        <taxon>Prorocentrum</taxon>
    </lineage>
</organism>
<name>A0ABN9VKN7_9DINO</name>
<keyword evidence="2" id="KW-1185">Reference proteome</keyword>
<protein>
    <submittedName>
        <fullName evidence="1">Uncharacterized protein</fullName>
    </submittedName>
</protein>
<accession>A0ABN9VKN7</accession>
<sequence>MSSTSDSKRSAVSHLSPSKLGWKSPSMLLMTDGKTPSEMVGKAPSGMWNFTLMSLKVDSSSLKLVSQPPSTLDFLGWGSGGRGTFMSPMFIVIAVPGLPDAEVEDSSVTFRPGDPFEMQQPWGGTCGCHARWEDSGARAALVLEKRLAHGGLEAALLERFEVTEAGRLAVSTTLVGKGSVTVALDSASDLDLLQRSVDPKSSRLTREVKLSNGEMVMRSGRLVSHTAAELAAVQLPESTMPRGDRESIFEVFEASFDGVASVVHAVKVQGASDLQPRTVGAMFGHALFGMARGSCKIMECLLSRPRLRGNYSTVSQCGEWDGQWSFVLMAAACILIGIETHAATNAILRKFQGEMLGDFDDGQMQTERMPSHLFRTKAKASGAPMAYWHGNPEADVFANGGAATHLGMLHRGRIRQNR</sequence>
<dbReference type="Proteomes" id="UP001189429">
    <property type="component" value="Unassembled WGS sequence"/>
</dbReference>
<gene>
    <name evidence="1" type="ORF">PCOR1329_LOCUS58653</name>
</gene>
<comment type="caution">
    <text evidence="1">The sequence shown here is derived from an EMBL/GenBank/DDBJ whole genome shotgun (WGS) entry which is preliminary data.</text>
</comment>
<dbReference type="EMBL" id="CAUYUJ010017282">
    <property type="protein sequence ID" value="CAK0873442.1"/>
    <property type="molecule type" value="Genomic_DNA"/>
</dbReference>
<evidence type="ECO:0000313" key="2">
    <source>
        <dbReference type="Proteomes" id="UP001189429"/>
    </source>
</evidence>
<proteinExistence type="predicted"/>
<evidence type="ECO:0000313" key="1">
    <source>
        <dbReference type="EMBL" id="CAK0873442.1"/>
    </source>
</evidence>
<reference evidence="1" key="1">
    <citation type="submission" date="2023-10" db="EMBL/GenBank/DDBJ databases">
        <authorList>
            <person name="Chen Y."/>
            <person name="Shah S."/>
            <person name="Dougan E. K."/>
            <person name="Thang M."/>
            <person name="Chan C."/>
        </authorList>
    </citation>
    <scope>NUCLEOTIDE SEQUENCE [LARGE SCALE GENOMIC DNA]</scope>
</reference>